<dbReference type="SUPFAM" id="SSF100950">
    <property type="entry name" value="NagB/RpiA/CoA transferase-like"/>
    <property type="match status" value="1"/>
</dbReference>
<protein>
    <submittedName>
        <fullName evidence="2">Methylthioribose-1-phosphate isomerase</fullName>
    </submittedName>
</protein>
<dbReference type="Proteomes" id="UP000017908">
    <property type="component" value="Unassembled WGS sequence"/>
</dbReference>
<dbReference type="Pfam" id="PF01008">
    <property type="entry name" value="IF-2B"/>
    <property type="match status" value="1"/>
</dbReference>
<organism evidence="2 3">
    <name type="scientific">Megasphaera elsdenii CAG:570</name>
    <dbReference type="NCBI Taxonomy" id="1263087"/>
    <lineage>
        <taxon>Bacteria</taxon>
        <taxon>Bacillati</taxon>
        <taxon>Bacillota</taxon>
        <taxon>Negativicutes</taxon>
        <taxon>Veillonellales</taxon>
        <taxon>Veillonellaceae</taxon>
        <taxon>Megasphaera</taxon>
    </lineage>
</organism>
<sequence length="90" mass="9905">MARELAVPLYIAAPVSTFDLSITDGSQIPIEERNHDEVRSFRGVAAALPETPVFNPAFDVTPHENIRAIVTEKGIIHRPDAVSVPAFFQH</sequence>
<evidence type="ECO:0000256" key="1">
    <source>
        <dbReference type="ARBA" id="ARBA00009117"/>
    </source>
</evidence>
<dbReference type="InterPro" id="IPR000649">
    <property type="entry name" value="IF-2B-related"/>
</dbReference>
<comment type="similarity">
    <text evidence="1">Belongs to the eIF-2B alpha/beta/delta subunits family. MtnA subfamily.</text>
</comment>
<accession>R7N195</accession>
<dbReference type="AlphaFoldDB" id="R7N195"/>
<dbReference type="PANTHER" id="PTHR43475:SF1">
    <property type="entry name" value="METHYLTHIORIBOSE-1-PHOSPHATE ISOMERASE"/>
    <property type="match status" value="1"/>
</dbReference>
<dbReference type="EMBL" id="CBKE010000371">
    <property type="protein sequence ID" value="CDF05857.1"/>
    <property type="molecule type" value="Genomic_DNA"/>
</dbReference>
<proteinExistence type="inferred from homology"/>
<evidence type="ECO:0000313" key="3">
    <source>
        <dbReference type="Proteomes" id="UP000017908"/>
    </source>
</evidence>
<evidence type="ECO:0000313" key="2">
    <source>
        <dbReference type="EMBL" id="CDF05857.1"/>
    </source>
</evidence>
<gene>
    <name evidence="2" type="ORF">BN715_00206</name>
</gene>
<dbReference type="GO" id="GO:0046523">
    <property type="term" value="F:S-methyl-5-thioribose-1-phosphate isomerase activity"/>
    <property type="evidence" value="ECO:0007669"/>
    <property type="project" value="TreeGrafter"/>
</dbReference>
<dbReference type="InterPro" id="IPR042529">
    <property type="entry name" value="IF_2B-like_C"/>
</dbReference>
<dbReference type="InterPro" id="IPR037171">
    <property type="entry name" value="NagB/RpiA_transferase-like"/>
</dbReference>
<dbReference type="PANTHER" id="PTHR43475">
    <property type="entry name" value="METHYLTHIORIBOSE-1-PHOSPHATE ISOMERASE"/>
    <property type="match status" value="1"/>
</dbReference>
<name>R7N195_MEGEL</name>
<keyword evidence="2" id="KW-0413">Isomerase</keyword>
<reference evidence="2" key="1">
    <citation type="submission" date="2012-11" db="EMBL/GenBank/DDBJ databases">
        <title>Dependencies among metagenomic species, viruses, plasmids and units of genetic variation.</title>
        <authorList>
            <person name="Nielsen H.B."/>
            <person name="Almeida M."/>
            <person name="Juncker A.S."/>
            <person name="Rasmussen S."/>
            <person name="Li J."/>
            <person name="Sunagawa S."/>
            <person name="Plichta D."/>
            <person name="Gautier L."/>
            <person name="Le Chatelier E."/>
            <person name="Peletier E."/>
            <person name="Bonde I."/>
            <person name="Nielsen T."/>
            <person name="Manichanh C."/>
            <person name="Arumugam M."/>
            <person name="Batto J."/>
            <person name="Santos M.B.Q.D."/>
            <person name="Blom N."/>
            <person name="Borruel N."/>
            <person name="Burgdorf K.S."/>
            <person name="Boumezbeur F."/>
            <person name="Casellas F."/>
            <person name="Dore J."/>
            <person name="Guarner F."/>
            <person name="Hansen T."/>
            <person name="Hildebrand F."/>
            <person name="Kaas R.S."/>
            <person name="Kennedy S."/>
            <person name="Kristiansen K."/>
            <person name="Kultima J.R."/>
            <person name="Leonard P."/>
            <person name="Levenez F."/>
            <person name="Lund O."/>
            <person name="Moumen B."/>
            <person name="Le Paslier D."/>
            <person name="Pons N."/>
            <person name="Pedersen O."/>
            <person name="Prifti E."/>
            <person name="Qin J."/>
            <person name="Raes J."/>
            <person name="Tap J."/>
            <person name="Tims S."/>
            <person name="Ussery D.W."/>
            <person name="Yamada T."/>
            <person name="MetaHit consortium"/>
            <person name="Renault P."/>
            <person name="Sicheritz-Ponten T."/>
            <person name="Bork P."/>
            <person name="Wang J."/>
            <person name="Brunak S."/>
            <person name="Ehrlich S.D."/>
        </authorList>
    </citation>
    <scope>NUCLEOTIDE SEQUENCE [LARGE SCALE GENOMIC DNA]</scope>
</reference>
<dbReference type="Gene3D" id="3.40.50.10470">
    <property type="entry name" value="Translation initiation factor eif-2b, domain 2"/>
    <property type="match status" value="1"/>
</dbReference>
<comment type="caution">
    <text evidence="2">The sequence shown here is derived from an EMBL/GenBank/DDBJ whole genome shotgun (WGS) entry which is preliminary data.</text>
</comment>
<dbReference type="GO" id="GO:0019509">
    <property type="term" value="P:L-methionine salvage from methylthioadenosine"/>
    <property type="evidence" value="ECO:0007669"/>
    <property type="project" value="TreeGrafter"/>
</dbReference>